<keyword evidence="2" id="KW-1185">Reference proteome</keyword>
<gene>
    <name evidence="1" type="ORF">EXIGLDRAFT_776001</name>
</gene>
<sequence>MAHLTQGYAEHTRLFAGHDQFLRPFLVIRINKMLLNSSASAIGKAQPPTRRRVIAFLLQDILG</sequence>
<dbReference type="EMBL" id="KV426204">
    <property type="protein sequence ID" value="KZV84955.1"/>
    <property type="molecule type" value="Genomic_DNA"/>
</dbReference>
<accession>A0A165DN21</accession>
<protein>
    <submittedName>
        <fullName evidence="1">Uncharacterized protein</fullName>
    </submittedName>
</protein>
<dbReference type="Proteomes" id="UP000077266">
    <property type="component" value="Unassembled WGS sequence"/>
</dbReference>
<proteinExistence type="predicted"/>
<dbReference type="AlphaFoldDB" id="A0A165DN21"/>
<evidence type="ECO:0000313" key="2">
    <source>
        <dbReference type="Proteomes" id="UP000077266"/>
    </source>
</evidence>
<name>A0A165DN21_EXIGL</name>
<dbReference type="InParanoid" id="A0A165DN21"/>
<evidence type="ECO:0000313" key="1">
    <source>
        <dbReference type="EMBL" id="KZV84955.1"/>
    </source>
</evidence>
<organism evidence="1 2">
    <name type="scientific">Exidia glandulosa HHB12029</name>
    <dbReference type="NCBI Taxonomy" id="1314781"/>
    <lineage>
        <taxon>Eukaryota</taxon>
        <taxon>Fungi</taxon>
        <taxon>Dikarya</taxon>
        <taxon>Basidiomycota</taxon>
        <taxon>Agaricomycotina</taxon>
        <taxon>Agaricomycetes</taxon>
        <taxon>Auriculariales</taxon>
        <taxon>Exidiaceae</taxon>
        <taxon>Exidia</taxon>
    </lineage>
</organism>
<reference evidence="1 2" key="1">
    <citation type="journal article" date="2016" name="Mol. Biol. Evol.">
        <title>Comparative Genomics of Early-Diverging Mushroom-Forming Fungi Provides Insights into the Origins of Lignocellulose Decay Capabilities.</title>
        <authorList>
            <person name="Nagy L.G."/>
            <person name="Riley R."/>
            <person name="Tritt A."/>
            <person name="Adam C."/>
            <person name="Daum C."/>
            <person name="Floudas D."/>
            <person name="Sun H."/>
            <person name="Yadav J.S."/>
            <person name="Pangilinan J."/>
            <person name="Larsson K.H."/>
            <person name="Matsuura K."/>
            <person name="Barry K."/>
            <person name="Labutti K."/>
            <person name="Kuo R."/>
            <person name="Ohm R.A."/>
            <person name="Bhattacharya S.S."/>
            <person name="Shirouzu T."/>
            <person name="Yoshinaga Y."/>
            <person name="Martin F.M."/>
            <person name="Grigoriev I.V."/>
            <person name="Hibbett D.S."/>
        </authorList>
    </citation>
    <scope>NUCLEOTIDE SEQUENCE [LARGE SCALE GENOMIC DNA]</scope>
    <source>
        <strain evidence="1 2">HHB12029</strain>
    </source>
</reference>